<dbReference type="SMART" id="SM00448">
    <property type="entry name" value="REC"/>
    <property type="match status" value="1"/>
</dbReference>
<evidence type="ECO:0000256" key="3">
    <source>
        <dbReference type="ARBA" id="ARBA00023125"/>
    </source>
</evidence>
<evidence type="ECO:0000256" key="2">
    <source>
        <dbReference type="ARBA" id="ARBA00023015"/>
    </source>
</evidence>
<dbReference type="InterPro" id="IPR058245">
    <property type="entry name" value="NreC/VraR/RcsB-like_REC"/>
</dbReference>
<dbReference type="Proteomes" id="UP000238327">
    <property type="component" value="Chromosome"/>
</dbReference>
<dbReference type="GO" id="GO:0000160">
    <property type="term" value="P:phosphorelay signal transduction system"/>
    <property type="evidence" value="ECO:0007669"/>
    <property type="project" value="InterPro"/>
</dbReference>
<dbReference type="InterPro" id="IPR011006">
    <property type="entry name" value="CheY-like_superfamily"/>
</dbReference>
<keyword evidence="4" id="KW-0804">Transcription</keyword>
<name>A0A2R3QQK6_ECTME</name>
<dbReference type="PANTHER" id="PTHR43214">
    <property type="entry name" value="TWO-COMPONENT RESPONSE REGULATOR"/>
    <property type="match status" value="1"/>
</dbReference>
<dbReference type="GO" id="GO:0003677">
    <property type="term" value="F:DNA binding"/>
    <property type="evidence" value="ECO:0007669"/>
    <property type="project" value="UniProtKB-KW"/>
</dbReference>
<dbReference type="AlphaFoldDB" id="A0A2R3QQK6"/>
<organism evidence="5 6">
    <name type="scientific">Ectopseudomonas mendocina</name>
    <name type="common">Pseudomonas mendocina</name>
    <dbReference type="NCBI Taxonomy" id="300"/>
    <lineage>
        <taxon>Bacteria</taxon>
        <taxon>Pseudomonadati</taxon>
        <taxon>Pseudomonadota</taxon>
        <taxon>Gammaproteobacteria</taxon>
        <taxon>Pseudomonadales</taxon>
        <taxon>Pseudomonadaceae</taxon>
        <taxon>Ectopseudomonas</taxon>
    </lineage>
</organism>
<dbReference type="EMBL" id="CP027657">
    <property type="protein sequence ID" value="AVO54061.1"/>
    <property type="molecule type" value="Genomic_DNA"/>
</dbReference>
<gene>
    <name evidence="5" type="ORF">C7A17_15230</name>
</gene>
<dbReference type="PANTHER" id="PTHR43214:SF41">
    <property type="entry name" value="NITRATE_NITRITE RESPONSE REGULATOR PROTEIN NARP"/>
    <property type="match status" value="1"/>
</dbReference>
<dbReference type="InterPro" id="IPR016032">
    <property type="entry name" value="Sig_transdc_resp-reg_C-effctor"/>
</dbReference>
<dbReference type="PRINTS" id="PR00038">
    <property type="entry name" value="HTHLUXR"/>
</dbReference>
<dbReference type="PROSITE" id="PS50110">
    <property type="entry name" value="RESPONSE_REGULATORY"/>
    <property type="match status" value="1"/>
</dbReference>
<dbReference type="SUPFAM" id="SSF52172">
    <property type="entry name" value="CheY-like"/>
    <property type="match status" value="1"/>
</dbReference>
<dbReference type="Pfam" id="PF00072">
    <property type="entry name" value="Response_reg"/>
    <property type="match status" value="1"/>
</dbReference>
<dbReference type="PROSITE" id="PS50043">
    <property type="entry name" value="HTH_LUXR_2"/>
    <property type="match status" value="1"/>
</dbReference>
<dbReference type="SMART" id="SM00421">
    <property type="entry name" value="HTH_LUXR"/>
    <property type="match status" value="1"/>
</dbReference>
<dbReference type="GO" id="GO:0006355">
    <property type="term" value="P:regulation of DNA-templated transcription"/>
    <property type="evidence" value="ECO:0007669"/>
    <property type="project" value="InterPro"/>
</dbReference>
<keyword evidence="2" id="KW-0805">Transcription regulation</keyword>
<accession>A0A2R3QQK6</accession>
<reference evidence="5 6" key="1">
    <citation type="submission" date="2018-03" db="EMBL/GenBank/DDBJ databases">
        <title>Complete genome sequence and methylome analysis of Pseudomonas mendocina NEB 698.</title>
        <authorList>
            <person name="Morgan R.D."/>
        </authorList>
    </citation>
    <scope>NUCLEOTIDE SEQUENCE [LARGE SCALE GENOMIC DNA]</scope>
    <source>
        <strain evidence="5 6">NEB698</strain>
    </source>
</reference>
<dbReference type="SUPFAM" id="SSF46894">
    <property type="entry name" value="C-terminal effector domain of the bipartite response regulators"/>
    <property type="match status" value="1"/>
</dbReference>
<protein>
    <submittedName>
        <fullName evidence="5">DNA-binding response regulator</fullName>
    </submittedName>
</protein>
<dbReference type="InterPro" id="IPR000792">
    <property type="entry name" value="Tscrpt_reg_LuxR_C"/>
</dbReference>
<evidence type="ECO:0000313" key="5">
    <source>
        <dbReference type="EMBL" id="AVO54061.1"/>
    </source>
</evidence>
<dbReference type="InterPro" id="IPR039420">
    <property type="entry name" value="WalR-like"/>
</dbReference>
<evidence type="ECO:0000256" key="1">
    <source>
        <dbReference type="ARBA" id="ARBA00022553"/>
    </source>
</evidence>
<dbReference type="RefSeq" id="WP_106738807.1">
    <property type="nucleotide sequence ID" value="NZ_CP027657.1"/>
</dbReference>
<keyword evidence="1" id="KW-0597">Phosphoprotein</keyword>
<proteinExistence type="predicted"/>
<dbReference type="InterPro" id="IPR001789">
    <property type="entry name" value="Sig_transdc_resp-reg_receiver"/>
</dbReference>
<dbReference type="CDD" id="cd17535">
    <property type="entry name" value="REC_NarL-like"/>
    <property type="match status" value="1"/>
</dbReference>
<dbReference type="CDD" id="cd06170">
    <property type="entry name" value="LuxR_C_like"/>
    <property type="match status" value="1"/>
</dbReference>
<sequence>MDSASIRIALIDDHALVRDGVRALLEMVERFKVVGETGCGKEALTLVERERPDIVVMDIGLKDINGLELTATLKQLHPSLKVLILSMYDNQEYVSQSLRAGASGYVLKDAPSREIVSAIEVLAVGGRFYSSDIAEKLASSEPQQEAELTPRERQVLLMMAQGLNNKAMARELAISVRTVETHRLSIRRKLDIEKPADLMRQAMEHGWSPELDARPE</sequence>
<evidence type="ECO:0000313" key="6">
    <source>
        <dbReference type="Proteomes" id="UP000238327"/>
    </source>
</evidence>
<keyword evidence="3 5" id="KW-0238">DNA-binding</keyword>
<dbReference type="Pfam" id="PF00196">
    <property type="entry name" value="GerE"/>
    <property type="match status" value="1"/>
</dbReference>
<evidence type="ECO:0000256" key="4">
    <source>
        <dbReference type="ARBA" id="ARBA00023163"/>
    </source>
</evidence>
<dbReference type="Gene3D" id="3.40.50.2300">
    <property type="match status" value="1"/>
</dbReference>
<dbReference type="OrthoDB" id="9796655at2"/>